<accession>A0ABR1QA19</accession>
<keyword evidence="9" id="KW-1133">Transmembrane helix</keyword>
<sequence length="594" mass="66174">MQVNHTTAVIGADLQHGYALFPRATTVLRLLGTICAVAVLRFVASLIQHRRNFARLRRKGFPMPPHNLLLGHLGLVAKLTKGWPRDFHGHYIAAEIRDRYPELPPVFYLDLWPTGPPLVVMTAAGGAAEIALREPQLPKYEGVLGFLQPLIGKHGLVTMEGAEWKYWRAIFNPGFNAAHLQTLVPGIVENTMVLCEILGERAEEGGVFSLFETMSRLTMDMSCLATLGSRLNAQRQGCELVSAFRSQASWIPSPNETNPFKIYNPIRHLVYRYNRRRMDRYVSRELDAHFAIHAQGQNGTRTKRSKAVVDLALETYLAEQRGSTAPDQQANGKAAPLVMDARFKQFAVSQMKLFLFAGYDTTASAAVYAIHLLSLYPESLQKAREEHDVVLGTGLTRAETAALISKQPHVLNRLAYTSAVTKEALRLYPPVSSTRNSAPGYKLVSQGQEFETQGFMLWGVHQAIHRAEEHWPSPNRFVPDRWLVSPGHALYPRDKEAWRPFEKGPRNCIGQELALLEVKVVLAMVLRDFDFADAYAEFYTQKAAERGGGGGGNSRRNSVPPEVRGTGLTRSCSGAASRIMDTHARCRNGRPAKD</sequence>
<feature type="region of interest" description="Disordered" evidence="8">
    <location>
        <begin position="544"/>
        <end position="571"/>
    </location>
</feature>
<dbReference type="InterPro" id="IPR036396">
    <property type="entry name" value="Cyt_P450_sf"/>
</dbReference>
<dbReference type="SUPFAM" id="SSF48264">
    <property type="entry name" value="Cytochrome P450"/>
    <property type="match status" value="1"/>
</dbReference>
<dbReference type="EMBL" id="JAQQWE010000006">
    <property type="protein sequence ID" value="KAK7949258.1"/>
    <property type="molecule type" value="Genomic_DNA"/>
</dbReference>
<keyword evidence="9" id="KW-0472">Membrane</keyword>
<dbReference type="Pfam" id="PF00067">
    <property type="entry name" value="p450"/>
    <property type="match status" value="1"/>
</dbReference>
<evidence type="ECO:0000256" key="8">
    <source>
        <dbReference type="SAM" id="MobiDB-lite"/>
    </source>
</evidence>
<evidence type="ECO:0000256" key="6">
    <source>
        <dbReference type="ARBA" id="ARBA00023004"/>
    </source>
</evidence>
<keyword evidence="7" id="KW-0503">Monooxygenase</keyword>
<evidence type="ECO:0000256" key="1">
    <source>
        <dbReference type="ARBA" id="ARBA00001971"/>
    </source>
</evidence>
<evidence type="ECO:0000313" key="11">
    <source>
        <dbReference type="Proteomes" id="UP001391051"/>
    </source>
</evidence>
<dbReference type="RefSeq" id="XP_066698764.1">
    <property type="nucleotide sequence ID" value="XM_066846366.1"/>
</dbReference>
<dbReference type="PANTHER" id="PTHR24305">
    <property type="entry name" value="CYTOCHROME P450"/>
    <property type="match status" value="1"/>
</dbReference>
<dbReference type="GeneID" id="92079428"/>
<proteinExistence type="predicted"/>
<dbReference type="InterPro" id="IPR001128">
    <property type="entry name" value="Cyt_P450"/>
</dbReference>
<name>A0ABR1QA19_9PEZI</name>
<comment type="caution">
    <text evidence="10">The sequence shown here is derived from an EMBL/GenBank/DDBJ whole genome shotgun (WGS) entry which is preliminary data.</text>
</comment>
<dbReference type="Proteomes" id="UP001391051">
    <property type="component" value="Unassembled WGS sequence"/>
</dbReference>
<dbReference type="PRINTS" id="PR00385">
    <property type="entry name" value="P450"/>
</dbReference>
<comment type="pathway">
    <text evidence="2">Secondary metabolite biosynthesis.</text>
</comment>
<keyword evidence="4" id="KW-0479">Metal-binding</keyword>
<dbReference type="PRINTS" id="PR00463">
    <property type="entry name" value="EP450I"/>
</dbReference>
<evidence type="ECO:0000256" key="5">
    <source>
        <dbReference type="ARBA" id="ARBA00023002"/>
    </source>
</evidence>
<keyword evidence="6" id="KW-0408">Iron</keyword>
<dbReference type="Gene3D" id="1.10.630.10">
    <property type="entry name" value="Cytochrome P450"/>
    <property type="match status" value="1"/>
</dbReference>
<organism evidence="10 11">
    <name type="scientific">Apiospora aurea</name>
    <dbReference type="NCBI Taxonomy" id="335848"/>
    <lineage>
        <taxon>Eukaryota</taxon>
        <taxon>Fungi</taxon>
        <taxon>Dikarya</taxon>
        <taxon>Ascomycota</taxon>
        <taxon>Pezizomycotina</taxon>
        <taxon>Sordariomycetes</taxon>
        <taxon>Xylariomycetidae</taxon>
        <taxon>Amphisphaeriales</taxon>
        <taxon>Apiosporaceae</taxon>
        <taxon>Apiospora</taxon>
    </lineage>
</organism>
<dbReference type="PANTHER" id="PTHR24305:SF107">
    <property type="entry name" value="P450, PUTATIVE (EUROFUNG)-RELATED"/>
    <property type="match status" value="1"/>
</dbReference>
<evidence type="ECO:0000313" key="10">
    <source>
        <dbReference type="EMBL" id="KAK7949258.1"/>
    </source>
</evidence>
<dbReference type="CDD" id="cd11051">
    <property type="entry name" value="CYP59-like"/>
    <property type="match status" value="1"/>
</dbReference>
<gene>
    <name evidence="10" type="ORF">PG986_010144</name>
</gene>
<evidence type="ECO:0000256" key="2">
    <source>
        <dbReference type="ARBA" id="ARBA00005179"/>
    </source>
</evidence>
<feature type="transmembrane region" description="Helical" evidence="9">
    <location>
        <begin position="27"/>
        <end position="47"/>
    </location>
</feature>
<evidence type="ECO:0000256" key="3">
    <source>
        <dbReference type="ARBA" id="ARBA00022617"/>
    </source>
</evidence>
<dbReference type="InterPro" id="IPR050121">
    <property type="entry name" value="Cytochrome_P450_monoxygenase"/>
</dbReference>
<protein>
    <submittedName>
        <fullName evidence="10">Cytochrome P450</fullName>
    </submittedName>
</protein>
<keyword evidence="11" id="KW-1185">Reference proteome</keyword>
<keyword evidence="9" id="KW-0812">Transmembrane</keyword>
<keyword evidence="3" id="KW-0349">Heme</keyword>
<evidence type="ECO:0000256" key="4">
    <source>
        <dbReference type="ARBA" id="ARBA00022723"/>
    </source>
</evidence>
<dbReference type="InterPro" id="IPR002401">
    <property type="entry name" value="Cyt_P450_E_grp-I"/>
</dbReference>
<evidence type="ECO:0000256" key="9">
    <source>
        <dbReference type="SAM" id="Phobius"/>
    </source>
</evidence>
<comment type="cofactor">
    <cofactor evidence="1">
        <name>heme</name>
        <dbReference type="ChEBI" id="CHEBI:30413"/>
    </cofactor>
</comment>
<reference evidence="10 11" key="1">
    <citation type="submission" date="2023-01" db="EMBL/GenBank/DDBJ databases">
        <title>Analysis of 21 Apiospora genomes using comparative genomics revels a genus with tremendous synthesis potential of carbohydrate active enzymes and secondary metabolites.</title>
        <authorList>
            <person name="Sorensen T."/>
        </authorList>
    </citation>
    <scope>NUCLEOTIDE SEQUENCE [LARGE SCALE GENOMIC DNA]</scope>
    <source>
        <strain evidence="10 11">CBS 24483</strain>
    </source>
</reference>
<evidence type="ECO:0000256" key="7">
    <source>
        <dbReference type="ARBA" id="ARBA00023033"/>
    </source>
</evidence>
<keyword evidence="5" id="KW-0560">Oxidoreductase</keyword>